<keyword evidence="13" id="KW-0479">Metal-binding</keyword>
<name>E2Q5R0_STRCL</name>
<reference evidence="15 16" key="1">
    <citation type="journal article" date="2010" name="Genome Biol. Evol.">
        <title>The sequence of a 1.8-mb bacterial linear plasmid reveals a rich evolutionary reservoir of secondary metabolic pathways.</title>
        <authorList>
            <person name="Medema M.H."/>
            <person name="Trefzer A."/>
            <person name="Kovalchuk A."/>
            <person name="van den Berg M."/>
            <person name="Mueller U."/>
            <person name="Heijne W."/>
            <person name="Wu L."/>
            <person name="Alam M.T."/>
            <person name="Ronning C.M."/>
            <person name="Nierman W.C."/>
            <person name="Bovenberg R.A.L."/>
            <person name="Breitling R."/>
            <person name="Takano E."/>
        </authorList>
    </citation>
    <scope>NUCLEOTIDE SEQUENCE [LARGE SCALE GENOMIC DNA]</scope>
    <source>
        <strain evidence="16">ATCC 27064 / DSM 738 / JCM 4710 / NBRC 13307 / NCIMB 12785 / NRRL 3585 / VKM Ac-602</strain>
    </source>
</reference>
<dbReference type="InterPro" id="IPR002057">
    <property type="entry name" value="Isopenicillin-N_synth_CS"/>
</dbReference>
<evidence type="ECO:0000256" key="9">
    <source>
        <dbReference type="ARBA" id="ARBA00037903"/>
    </source>
</evidence>
<evidence type="ECO:0000256" key="3">
    <source>
        <dbReference type="ARBA" id="ARBA00008056"/>
    </source>
</evidence>
<dbReference type="PROSITE" id="PS51471">
    <property type="entry name" value="FE2OG_OXY"/>
    <property type="match status" value="1"/>
</dbReference>
<comment type="function">
    <text evidence="8">Removes, in the presence of oxygen, 4 hydrogen atoms from delta-L-(alpha-aminoadipyl)-L-cysteinyl-D-valine (ACV) to form the azetidinone and thiazolidine rings of isopenicillin.</text>
</comment>
<dbReference type="PROSITE" id="PS00186">
    <property type="entry name" value="IPNS_2"/>
    <property type="match status" value="1"/>
</dbReference>
<evidence type="ECO:0000256" key="13">
    <source>
        <dbReference type="RuleBase" id="RU003682"/>
    </source>
</evidence>
<dbReference type="GO" id="GO:0031418">
    <property type="term" value="F:L-ascorbic acid binding"/>
    <property type="evidence" value="ECO:0007669"/>
    <property type="project" value="UniProtKB-KW"/>
</dbReference>
<evidence type="ECO:0000256" key="10">
    <source>
        <dbReference type="ARBA" id="ARBA00039072"/>
    </source>
</evidence>
<dbReference type="InterPro" id="IPR027443">
    <property type="entry name" value="IPNS-like_sf"/>
</dbReference>
<dbReference type="GO" id="GO:0016216">
    <property type="term" value="F:isopenicillin-N synthase activity"/>
    <property type="evidence" value="ECO:0007669"/>
    <property type="project" value="UniProtKB-EC"/>
</dbReference>
<evidence type="ECO:0000256" key="12">
    <source>
        <dbReference type="ARBA" id="ARBA00048357"/>
    </source>
</evidence>
<accession>E2Q5R0</accession>
<dbReference type="EC" id="1.21.3.1" evidence="10"/>
<evidence type="ECO:0000256" key="11">
    <source>
        <dbReference type="ARBA" id="ARBA00040872"/>
    </source>
</evidence>
<comment type="cofactor">
    <cofactor evidence="2">
        <name>Fe cation</name>
        <dbReference type="ChEBI" id="CHEBI:24875"/>
    </cofactor>
</comment>
<dbReference type="GO" id="GO:0005506">
    <property type="term" value="F:iron ion binding"/>
    <property type="evidence" value="ECO:0007669"/>
    <property type="project" value="InterPro"/>
</dbReference>
<dbReference type="Proteomes" id="UP000002357">
    <property type="component" value="Chromosome"/>
</dbReference>
<sequence length="343" mass="38432">MPGERPGAESKEGFMPVLMPSAHVPTIDISPLFGTDAAAKKRVAEEIHGACRGSGFFYATNHGVDVQQLQDVVNEFHGAMTDQEKHDLAIHAYNPDNPHVRNGYYKAVPGRKAVESFCYLNPDFGEDHPMIAAGTPMHEVNLWPDEERHPRFRPFCEGYYRQMLKLSTVLMRGLALALGRPEHFFDAALAEQDSLSSVSLIRYPYLEEYPPVKTGPDGQLLSFEDHLDVSMITVLFQTQVQNLQVETVDGWRDIPTSENDFLVNCGTYMAHVTNDYFPAPNHRVKFVNAERLSLPFFLNGGHEAVIEPFVPEGASEEVRNEALSYGDYLQHGLRALIVKNGQT</sequence>
<evidence type="ECO:0000256" key="8">
    <source>
        <dbReference type="ARBA" id="ARBA00037057"/>
    </source>
</evidence>
<dbReference type="GO" id="GO:0017000">
    <property type="term" value="P:antibiotic biosynthetic process"/>
    <property type="evidence" value="ECO:0007669"/>
    <property type="project" value="UniProtKB-KW"/>
</dbReference>
<dbReference type="PANTHER" id="PTHR47990">
    <property type="entry name" value="2-OXOGLUTARATE (2OG) AND FE(II)-DEPENDENT OXYGENASE SUPERFAMILY PROTEIN-RELATED"/>
    <property type="match status" value="1"/>
</dbReference>
<dbReference type="Gene3D" id="2.60.120.330">
    <property type="entry name" value="B-lactam Antibiotic, Isopenicillin N Synthase, Chain"/>
    <property type="match status" value="1"/>
</dbReference>
<feature type="domain" description="Fe2OG dioxygenase" evidence="14">
    <location>
        <begin position="194"/>
        <end position="300"/>
    </location>
</feature>
<gene>
    <name evidence="15" type="primary">pcbC</name>
    <name evidence="15" type="ORF">SCLAV_4199</name>
</gene>
<evidence type="ECO:0000313" key="15">
    <source>
        <dbReference type="EMBL" id="EFG09274.1"/>
    </source>
</evidence>
<dbReference type="AlphaFoldDB" id="E2Q5R0"/>
<evidence type="ECO:0000256" key="1">
    <source>
        <dbReference type="ARBA" id="ARBA00001961"/>
    </source>
</evidence>
<evidence type="ECO:0000256" key="7">
    <source>
        <dbReference type="ARBA" id="ARBA00023194"/>
    </source>
</evidence>
<keyword evidence="6 13" id="KW-0408">Iron</keyword>
<dbReference type="InterPro" id="IPR005123">
    <property type="entry name" value="Oxoglu/Fe-dep_dioxygenase_dom"/>
</dbReference>
<dbReference type="Pfam" id="PF14226">
    <property type="entry name" value="DIOX_N"/>
    <property type="match status" value="1"/>
</dbReference>
<dbReference type="InterPro" id="IPR026992">
    <property type="entry name" value="DIOX_N"/>
</dbReference>
<protein>
    <recommendedName>
        <fullName evidence="11">Isopenicillin N synthase</fullName>
        <ecNumber evidence="10">1.21.3.1</ecNumber>
    </recommendedName>
</protein>
<comment type="catalytic activity">
    <reaction evidence="12">
        <text>N-[(5S)-5-amino-5-carboxypentanoyl]-L-cysteinyl-D-valine + O2 = isopenicillin N + 2 H2O</text>
        <dbReference type="Rhea" id="RHEA:22428"/>
        <dbReference type="ChEBI" id="CHEBI:15377"/>
        <dbReference type="ChEBI" id="CHEBI:15379"/>
        <dbReference type="ChEBI" id="CHEBI:58399"/>
        <dbReference type="ChEBI" id="CHEBI:58572"/>
        <dbReference type="EC" id="1.21.3.1"/>
    </reaction>
</comment>
<dbReference type="EMBL" id="CM000913">
    <property type="protein sequence ID" value="EFG09274.1"/>
    <property type="molecule type" value="Genomic_DNA"/>
</dbReference>
<evidence type="ECO:0000256" key="6">
    <source>
        <dbReference type="ARBA" id="ARBA00023004"/>
    </source>
</evidence>
<evidence type="ECO:0000256" key="4">
    <source>
        <dbReference type="ARBA" id="ARBA00022896"/>
    </source>
</evidence>
<comment type="similarity">
    <text evidence="3 13">Belongs to the iron/ascorbate-dependent oxidoreductase family.</text>
</comment>
<dbReference type="Pfam" id="PF03171">
    <property type="entry name" value="2OG-FeII_Oxy"/>
    <property type="match status" value="1"/>
</dbReference>
<dbReference type="PROSITE" id="PS00185">
    <property type="entry name" value="IPNS_1"/>
    <property type="match status" value="1"/>
</dbReference>
<dbReference type="InterPro" id="IPR044861">
    <property type="entry name" value="IPNS-like_FE2OG_OXY"/>
</dbReference>
<keyword evidence="4" id="KW-0847">Vitamin C</keyword>
<keyword evidence="5 13" id="KW-0560">Oxidoreductase</keyword>
<proteinExistence type="inferred from homology"/>
<organism evidence="15 16">
    <name type="scientific">Streptomyces clavuligerus</name>
    <dbReference type="NCBI Taxonomy" id="1901"/>
    <lineage>
        <taxon>Bacteria</taxon>
        <taxon>Bacillati</taxon>
        <taxon>Actinomycetota</taxon>
        <taxon>Actinomycetes</taxon>
        <taxon>Kitasatosporales</taxon>
        <taxon>Streptomycetaceae</taxon>
        <taxon>Streptomyces</taxon>
    </lineage>
</organism>
<evidence type="ECO:0000259" key="14">
    <source>
        <dbReference type="PROSITE" id="PS51471"/>
    </source>
</evidence>
<dbReference type="InterPro" id="IPR050231">
    <property type="entry name" value="Iron_ascorbate_oxido_reductase"/>
</dbReference>
<dbReference type="SUPFAM" id="SSF51197">
    <property type="entry name" value="Clavaminate synthase-like"/>
    <property type="match status" value="1"/>
</dbReference>
<keyword evidence="7" id="KW-0045">Antibiotic biosynthesis</keyword>
<keyword evidence="16" id="KW-1185">Reference proteome</keyword>
<evidence type="ECO:0000256" key="5">
    <source>
        <dbReference type="ARBA" id="ARBA00023002"/>
    </source>
</evidence>
<evidence type="ECO:0000256" key="2">
    <source>
        <dbReference type="ARBA" id="ARBA00001962"/>
    </source>
</evidence>
<dbReference type="PRINTS" id="PR00682">
    <property type="entry name" value="IPNSYNTHASE"/>
</dbReference>
<evidence type="ECO:0000313" key="16">
    <source>
        <dbReference type="Proteomes" id="UP000002357"/>
    </source>
</evidence>
<comment type="cofactor">
    <cofactor evidence="1">
        <name>L-ascorbate</name>
        <dbReference type="ChEBI" id="CHEBI:38290"/>
    </cofactor>
</comment>
<comment type="pathway">
    <text evidence="9">Antibiotic biosynthesis; penicillin G biosynthesis; penicillin G from L-alpha-aminoadipate and L-cysteine and L-valine: step 2/3.</text>
</comment>